<dbReference type="Gene3D" id="1.10.10.10">
    <property type="entry name" value="Winged helix-like DNA-binding domain superfamily/Winged helix DNA-binding domain"/>
    <property type="match status" value="1"/>
</dbReference>
<dbReference type="InterPro" id="IPR051797">
    <property type="entry name" value="TrmB-like"/>
</dbReference>
<sequence>MSTYSTLSSFGLTKNEIIVYLEAIKHKEISPFKIARLTGIPRTTVYDVMMSLALKKLITIKSSQGLEKQQTWIVPQNPSVLREIIINRRKELTQLEVDIVGLLSDLKDDFLSHKPNADWQFFPGKMGISKVYSILKELPNNVDIYYFDHMMPMDTLGKNYINTEVSQTLKIRKGTKRVKTITPLNEWTRHVLTYQYGRNKDYIHYHEYRYIDEELFQLEHDMYVFLDKVIMVVAKDDEIWASLLTSKLVSTSFKSIFKVLWNIATPVTDSFVKELGENEFLREERKKRSSK</sequence>
<protein>
    <recommendedName>
        <fullName evidence="1">Transcription regulator TrmB N-terminal domain-containing protein</fullName>
    </recommendedName>
</protein>
<gene>
    <name evidence="2" type="ORF">COY87_04715</name>
</gene>
<dbReference type="Proteomes" id="UP000229401">
    <property type="component" value="Unassembled WGS sequence"/>
</dbReference>
<dbReference type="AlphaFoldDB" id="A0A2M7QIE0"/>
<dbReference type="PANTHER" id="PTHR34293:SF1">
    <property type="entry name" value="HTH-TYPE TRANSCRIPTIONAL REGULATOR TRMBL2"/>
    <property type="match status" value="1"/>
</dbReference>
<dbReference type="EMBL" id="PFLI01000163">
    <property type="protein sequence ID" value="PIY71711.1"/>
    <property type="molecule type" value="Genomic_DNA"/>
</dbReference>
<dbReference type="Pfam" id="PF01978">
    <property type="entry name" value="TrmB"/>
    <property type="match status" value="1"/>
</dbReference>
<evidence type="ECO:0000313" key="3">
    <source>
        <dbReference type="Proteomes" id="UP000229401"/>
    </source>
</evidence>
<dbReference type="PANTHER" id="PTHR34293">
    <property type="entry name" value="HTH-TYPE TRANSCRIPTIONAL REGULATOR TRMBL2"/>
    <property type="match status" value="1"/>
</dbReference>
<accession>A0A2M7QIE0</accession>
<feature type="domain" description="Transcription regulator TrmB N-terminal" evidence="1">
    <location>
        <begin position="7"/>
        <end position="63"/>
    </location>
</feature>
<evidence type="ECO:0000313" key="2">
    <source>
        <dbReference type="EMBL" id="PIY71711.1"/>
    </source>
</evidence>
<name>A0A2M7QIE0_9BACT</name>
<evidence type="ECO:0000259" key="1">
    <source>
        <dbReference type="Pfam" id="PF01978"/>
    </source>
</evidence>
<proteinExistence type="predicted"/>
<reference evidence="3" key="1">
    <citation type="submission" date="2017-09" db="EMBL/GenBank/DDBJ databases">
        <title>Depth-based differentiation of microbial function through sediment-hosted aquifers and enrichment of novel symbionts in the deep terrestrial subsurface.</title>
        <authorList>
            <person name="Probst A.J."/>
            <person name="Ladd B."/>
            <person name="Jarett J.K."/>
            <person name="Geller-Mcgrath D.E."/>
            <person name="Sieber C.M.K."/>
            <person name="Emerson J.B."/>
            <person name="Anantharaman K."/>
            <person name="Thomas B.C."/>
            <person name="Malmstrom R."/>
            <person name="Stieglmeier M."/>
            <person name="Klingl A."/>
            <person name="Woyke T."/>
            <person name="Ryan C.M."/>
            <person name="Banfield J.F."/>
        </authorList>
    </citation>
    <scope>NUCLEOTIDE SEQUENCE [LARGE SCALE GENOMIC DNA]</scope>
</reference>
<dbReference type="InterPro" id="IPR002831">
    <property type="entry name" value="Tscrpt_reg_TrmB_N"/>
</dbReference>
<dbReference type="InterPro" id="IPR036388">
    <property type="entry name" value="WH-like_DNA-bd_sf"/>
</dbReference>
<comment type="caution">
    <text evidence="2">The sequence shown here is derived from an EMBL/GenBank/DDBJ whole genome shotgun (WGS) entry which is preliminary data.</text>
</comment>
<organism evidence="2 3">
    <name type="scientific">Candidatus Roizmanbacteria bacterium CG_4_10_14_0_8_um_filter_33_9</name>
    <dbReference type="NCBI Taxonomy" id="1974826"/>
    <lineage>
        <taxon>Bacteria</taxon>
        <taxon>Candidatus Roizmaniibacteriota</taxon>
    </lineage>
</organism>